<evidence type="ECO:0000256" key="3">
    <source>
        <dbReference type="RuleBase" id="RU003719"/>
    </source>
</evidence>
<organism evidence="6">
    <name type="scientific">Rhodosorus marinus</name>
    <dbReference type="NCBI Taxonomy" id="101924"/>
    <lineage>
        <taxon>Eukaryota</taxon>
        <taxon>Rhodophyta</taxon>
        <taxon>Stylonematophyceae</taxon>
        <taxon>Stylonematales</taxon>
        <taxon>Stylonemataceae</taxon>
        <taxon>Rhodosorus</taxon>
    </lineage>
</organism>
<dbReference type="SUPFAM" id="SSF51735">
    <property type="entry name" value="NAD(P)-binding Rossmann-fold domains"/>
    <property type="match status" value="1"/>
</dbReference>
<dbReference type="CDD" id="cd05301">
    <property type="entry name" value="GDH"/>
    <property type="match status" value="1"/>
</dbReference>
<dbReference type="AlphaFoldDB" id="A0A7S0BRN6"/>
<name>A0A7S0BRN6_9RHOD</name>
<dbReference type="Pfam" id="PF00389">
    <property type="entry name" value="2-Hacid_dh"/>
    <property type="match status" value="1"/>
</dbReference>
<dbReference type="GO" id="GO:0030267">
    <property type="term" value="F:glyoxylate reductase (NADPH) activity"/>
    <property type="evidence" value="ECO:0007669"/>
    <property type="project" value="TreeGrafter"/>
</dbReference>
<accession>A0A7S0BRN6</accession>
<dbReference type="InterPro" id="IPR006139">
    <property type="entry name" value="D-isomer_2_OHA_DH_cat_dom"/>
</dbReference>
<dbReference type="InterPro" id="IPR029753">
    <property type="entry name" value="D-isomer_DH_CS"/>
</dbReference>
<evidence type="ECO:0000259" key="5">
    <source>
        <dbReference type="Pfam" id="PF02826"/>
    </source>
</evidence>
<comment type="similarity">
    <text evidence="1 3">Belongs to the D-isomer specific 2-hydroxyacid dehydrogenase family.</text>
</comment>
<protein>
    <recommendedName>
        <fullName evidence="7">Glycerate dehydrogenase</fullName>
    </recommendedName>
</protein>
<sequence>MMSVEMVRNSDERWVVHNPQGKHRVISTKNLVGKLWLEILQNYDCRVEVCTDRGVLSNEEIVRAIGKKCDGVLGQLTEKWDDSLFSALKRAGGKVFSNVAVGYDNVDVPAATKNGIVVGNTPGVLTEATAEMAVSLVYAAARRVVEADQFMRAGLYKIWLPDLFLGKLLTGKTVGIIGAGRIGSTVGLMLARGNRMNLVYYDKYQNKQFEAKLDAYREYLSHTGEPTIKWRRADSMEDVIRSSDVLSLHPNLDKTTFHLMNSERLQMMKKDAMLINCARGPVVDEVALVEHCRNNPQFHAGLDVFEDEPLMKPGLKDLPNVVVVPHIASATVWTRRGMSALAAMNVAAVINDLPPWGSSNVLSFVGESVEDVPPAGPSLINAKNLNYSGRSPAKL</sequence>
<dbReference type="EMBL" id="HBEK01021294">
    <property type="protein sequence ID" value="CAD8401617.1"/>
    <property type="molecule type" value="Transcribed_RNA"/>
</dbReference>
<evidence type="ECO:0008006" key="7">
    <source>
        <dbReference type="Google" id="ProtNLM"/>
    </source>
</evidence>
<dbReference type="PANTHER" id="PTHR10996:SF257">
    <property type="entry name" value="GLYOXYLATE REDUCTASE 1"/>
    <property type="match status" value="1"/>
</dbReference>
<evidence type="ECO:0000256" key="1">
    <source>
        <dbReference type="ARBA" id="ARBA00005854"/>
    </source>
</evidence>
<dbReference type="InterPro" id="IPR050223">
    <property type="entry name" value="D-isomer_2-hydroxyacid_DH"/>
</dbReference>
<dbReference type="InterPro" id="IPR006140">
    <property type="entry name" value="D-isomer_DH_NAD-bd"/>
</dbReference>
<dbReference type="PROSITE" id="PS00671">
    <property type="entry name" value="D_2_HYDROXYACID_DH_3"/>
    <property type="match status" value="1"/>
</dbReference>
<dbReference type="GO" id="GO:0008465">
    <property type="term" value="F:hydroxypyruvate reductase (NADH) activity"/>
    <property type="evidence" value="ECO:0007669"/>
    <property type="project" value="TreeGrafter"/>
</dbReference>
<reference evidence="6" key="1">
    <citation type="submission" date="2021-01" db="EMBL/GenBank/DDBJ databases">
        <authorList>
            <person name="Corre E."/>
            <person name="Pelletier E."/>
            <person name="Niang G."/>
            <person name="Scheremetjew M."/>
            <person name="Finn R."/>
            <person name="Kale V."/>
            <person name="Holt S."/>
            <person name="Cochrane G."/>
            <person name="Meng A."/>
            <person name="Brown T."/>
            <person name="Cohen L."/>
        </authorList>
    </citation>
    <scope>NUCLEOTIDE SEQUENCE</scope>
    <source>
        <strain evidence="6">UTEX LB 2760</strain>
    </source>
</reference>
<dbReference type="InterPro" id="IPR029752">
    <property type="entry name" value="D-isomer_DH_CS1"/>
</dbReference>
<dbReference type="Gene3D" id="3.40.50.720">
    <property type="entry name" value="NAD(P)-binding Rossmann-like Domain"/>
    <property type="match status" value="2"/>
</dbReference>
<evidence type="ECO:0000259" key="4">
    <source>
        <dbReference type="Pfam" id="PF00389"/>
    </source>
</evidence>
<gene>
    <name evidence="6" type="ORF">RMAR0315_LOCUS11621</name>
</gene>
<dbReference type="GO" id="GO:0005829">
    <property type="term" value="C:cytosol"/>
    <property type="evidence" value="ECO:0007669"/>
    <property type="project" value="TreeGrafter"/>
</dbReference>
<dbReference type="Pfam" id="PF02826">
    <property type="entry name" value="2-Hacid_dh_C"/>
    <property type="match status" value="1"/>
</dbReference>
<dbReference type="InterPro" id="IPR036291">
    <property type="entry name" value="NAD(P)-bd_dom_sf"/>
</dbReference>
<evidence type="ECO:0000313" key="6">
    <source>
        <dbReference type="EMBL" id="CAD8401617.1"/>
    </source>
</evidence>
<feature type="domain" description="D-isomer specific 2-hydroxyacid dehydrogenase catalytic" evidence="4">
    <location>
        <begin position="34"/>
        <end position="352"/>
    </location>
</feature>
<evidence type="ECO:0000256" key="2">
    <source>
        <dbReference type="ARBA" id="ARBA00023002"/>
    </source>
</evidence>
<dbReference type="PROSITE" id="PS00065">
    <property type="entry name" value="D_2_HYDROXYACID_DH_1"/>
    <property type="match status" value="1"/>
</dbReference>
<dbReference type="GO" id="GO:0051287">
    <property type="term" value="F:NAD binding"/>
    <property type="evidence" value="ECO:0007669"/>
    <property type="project" value="InterPro"/>
</dbReference>
<dbReference type="SUPFAM" id="SSF52283">
    <property type="entry name" value="Formate/glycerate dehydrogenase catalytic domain-like"/>
    <property type="match status" value="1"/>
</dbReference>
<feature type="domain" description="D-isomer specific 2-hydroxyacid dehydrogenase NAD-binding" evidence="5">
    <location>
        <begin position="135"/>
        <end position="328"/>
    </location>
</feature>
<keyword evidence="2 3" id="KW-0560">Oxidoreductase</keyword>
<proteinExistence type="inferred from homology"/>
<dbReference type="PANTHER" id="PTHR10996">
    <property type="entry name" value="2-HYDROXYACID DEHYDROGENASE-RELATED"/>
    <property type="match status" value="1"/>
</dbReference>